<dbReference type="InterPro" id="IPR022298">
    <property type="entry name" value="Conjug_transposon_TraN"/>
</dbReference>
<dbReference type="AlphaFoldDB" id="A0A2V4A1W9"/>
<dbReference type="RefSeq" id="WP_110359484.1">
    <property type="nucleotide sequence ID" value="NZ_QFLI01000002.1"/>
</dbReference>
<gene>
    <name evidence="1" type="ORF">DF185_04140</name>
</gene>
<accession>A0A2V4A1W9</accession>
<protein>
    <recommendedName>
        <fullName evidence="3">Conjugative transposon protein TraN</fullName>
    </recommendedName>
</protein>
<dbReference type="OrthoDB" id="1038500at2"/>
<evidence type="ECO:0008006" key="3">
    <source>
        <dbReference type="Google" id="ProtNLM"/>
    </source>
</evidence>
<name>A0A2V4A1W9_9BACT</name>
<dbReference type="Proteomes" id="UP000248079">
    <property type="component" value="Unassembled WGS sequence"/>
</dbReference>
<keyword evidence="2" id="KW-1185">Reference proteome</keyword>
<evidence type="ECO:0000313" key="1">
    <source>
        <dbReference type="EMBL" id="PXY01847.1"/>
    </source>
</evidence>
<evidence type="ECO:0000313" key="2">
    <source>
        <dbReference type="Proteomes" id="UP000248079"/>
    </source>
</evidence>
<organism evidence="1 2">
    <name type="scientific">Marinifilum breve</name>
    <dbReference type="NCBI Taxonomy" id="2184082"/>
    <lineage>
        <taxon>Bacteria</taxon>
        <taxon>Pseudomonadati</taxon>
        <taxon>Bacteroidota</taxon>
        <taxon>Bacteroidia</taxon>
        <taxon>Marinilabiliales</taxon>
        <taxon>Marinifilaceae</taxon>
    </lineage>
</organism>
<sequence>MKYLFIIHFILTLSLSLVGQNRMSINENKVIHLISKEKITYLQVGNPNLILAEIVVEHPNLVRVKATGEFKQESSLSVVSEGKMYCIRLNYGNIQKNSFHLKDLKGVPANLYVEGLLREEDLKSCVRMILDKKSKGTIVRKCKNDGVHFSVRNIYLKNTALFFEMEIRNKTDMDYDVEEFHWWITDKKRLKATNTQEYEIYPVYQYYEIQSVPAQSKIRELFVLSKFTITDQRILRIELREKALGNTGRKLNLELKNKDIIKAKSLYAQ</sequence>
<proteinExistence type="predicted"/>
<dbReference type="Pfam" id="PF13595">
    <property type="entry name" value="DUF4138"/>
    <property type="match status" value="1"/>
</dbReference>
<dbReference type="EMBL" id="QFLI01000002">
    <property type="protein sequence ID" value="PXY01847.1"/>
    <property type="molecule type" value="Genomic_DNA"/>
</dbReference>
<comment type="caution">
    <text evidence="1">The sequence shown here is derived from an EMBL/GenBank/DDBJ whole genome shotgun (WGS) entry which is preliminary data.</text>
</comment>
<reference evidence="1 2" key="1">
    <citation type="submission" date="2018-05" db="EMBL/GenBank/DDBJ databases">
        <title>Marinifilum breve JC075T sp. nov., a marine bacterium isolated from Yongle Blue Hole in the South China Sea.</title>
        <authorList>
            <person name="Fu T."/>
        </authorList>
    </citation>
    <scope>NUCLEOTIDE SEQUENCE [LARGE SCALE GENOMIC DNA]</scope>
    <source>
        <strain evidence="1 2">JC075</strain>
    </source>
</reference>